<sequence length="117" mass="13643">MSQMIGMYVWVRMYHVYLQSLMFQVVQEISIEMSEFLLKDVSDKEDENLPTVIDSMFNISNIIYHSKVNNPRMMFADIPIPNELDFVVPNMAEHCMSDHPDSPQKKDSSIPILSEQK</sequence>
<dbReference type="Proteomes" id="UP000594638">
    <property type="component" value="Unassembled WGS sequence"/>
</dbReference>
<comment type="caution">
    <text evidence="2">The sequence shown here is derived from an EMBL/GenBank/DDBJ whole genome shotgun (WGS) entry which is preliminary data.</text>
</comment>
<feature type="region of interest" description="Disordered" evidence="1">
    <location>
        <begin position="94"/>
        <end position="117"/>
    </location>
</feature>
<dbReference type="AlphaFoldDB" id="A0A8S0TVH5"/>
<reference evidence="2 3" key="1">
    <citation type="submission" date="2019-12" db="EMBL/GenBank/DDBJ databases">
        <authorList>
            <person name="Alioto T."/>
            <person name="Alioto T."/>
            <person name="Gomez Garrido J."/>
        </authorList>
    </citation>
    <scope>NUCLEOTIDE SEQUENCE [LARGE SCALE GENOMIC DNA]</scope>
</reference>
<evidence type="ECO:0000313" key="2">
    <source>
        <dbReference type="EMBL" id="CAA3010110.1"/>
    </source>
</evidence>
<keyword evidence="3" id="KW-1185">Reference proteome</keyword>
<gene>
    <name evidence="2" type="ORF">OLEA9_A103459</name>
</gene>
<name>A0A8S0TVH5_OLEEU</name>
<feature type="compositionally biased region" description="Basic and acidic residues" evidence="1">
    <location>
        <begin position="95"/>
        <end position="108"/>
    </location>
</feature>
<organism evidence="2 3">
    <name type="scientific">Olea europaea subsp. europaea</name>
    <dbReference type="NCBI Taxonomy" id="158383"/>
    <lineage>
        <taxon>Eukaryota</taxon>
        <taxon>Viridiplantae</taxon>
        <taxon>Streptophyta</taxon>
        <taxon>Embryophyta</taxon>
        <taxon>Tracheophyta</taxon>
        <taxon>Spermatophyta</taxon>
        <taxon>Magnoliopsida</taxon>
        <taxon>eudicotyledons</taxon>
        <taxon>Gunneridae</taxon>
        <taxon>Pentapetalae</taxon>
        <taxon>asterids</taxon>
        <taxon>lamiids</taxon>
        <taxon>Lamiales</taxon>
        <taxon>Oleaceae</taxon>
        <taxon>Oleeae</taxon>
        <taxon>Olea</taxon>
    </lineage>
</organism>
<proteinExistence type="predicted"/>
<evidence type="ECO:0000256" key="1">
    <source>
        <dbReference type="SAM" id="MobiDB-lite"/>
    </source>
</evidence>
<dbReference type="EMBL" id="CACTIH010007334">
    <property type="protein sequence ID" value="CAA3010110.1"/>
    <property type="molecule type" value="Genomic_DNA"/>
</dbReference>
<dbReference type="Gramene" id="OE9A103459T1">
    <property type="protein sequence ID" value="OE9A103459C1"/>
    <property type="gene ID" value="OE9A103459"/>
</dbReference>
<evidence type="ECO:0000313" key="3">
    <source>
        <dbReference type="Proteomes" id="UP000594638"/>
    </source>
</evidence>
<protein>
    <submittedName>
        <fullName evidence="2">Uncharacterized protein</fullName>
    </submittedName>
</protein>
<accession>A0A8S0TVH5</accession>